<reference evidence="2 3" key="1">
    <citation type="journal article" date="2015" name="BMC Genomics">
        <title>Insights from the genome of Ophiocordyceps polyrhachis-furcata to pathogenicity and host specificity in insect fungi.</title>
        <authorList>
            <person name="Wichadakul D."/>
            <person name="Kobmoo N."/>
            <person name="Ingsriswang S."/>
            <person name="Tangphatsornruang S."/>
            <person name="Chantasingh D."/>
            <person name="Luangsa-ard J.J."/>
            <person name="Eurwilaichitr L."/>
        </authorList>
    </citation>
    <scope>NUCLEOTIDE SEQUENCE [LARGE SCALE GENOMIC DNA]</scope>
    <source>
        <strain evidence="2 3">BCC 54312</strain>
    </source>
</reference>
<dbReference type="Proteomes" id="UP000253664">
    <property type="component" value="Unassembled WGS sequence"/>
</dbReference>
<sequence>MSSPAGLKNQVIEQKRFQCLLQRSFVIRIHVRRRVCLDLRLLRRGARHQCPINLAISSISRNQPLIGLLEMAAVKETSGRAEGAGMHALQHEMTLLVHLLHPLARRRPPSHEDDATRPFLRHQIDDPLREPLPAPVGVRVGFVSPDGEARVEHEDAAVGPSEGGAGVGGRTEKAMP</sequence>
<name>A0A367LD08_9HYPO</name>
<comment type="caution">
    <text evidence="2">The sequence shown here is derived from an EMBL/GenBank/DDBJ whole genome shotgun (WGS) entry which is preliminary data.</text>
</comment>
<gene>
    <name evidence="2" type="ORF">L249_1312</name>
</gene>
<dbReference type="AlphaFoldDB" id="A0A367LD08"/>
<protein>
    <submittedName>
        <fullName evidence="2">Uncharacterized protein</fullName>
    </submittedName>
</protein>
<dbReference type="EMBL" id="LKCN02000007">
    <property type="protein sequence ID" value="RCI12313.1"/>
    <property type="molecule type" value="Genomic_DNA"/>
</dbReference>
<keyword evidence="3" id="KW-1185">Reference proteome</keyword>
<accession>A0A367LD08</accession>
<feature type="compositionally biased region" description="Basic and acidic residues" evidence="1">
    <location>
        <begin position="147"/>
        <end position="156"/>
    </location>
</feature>
<evidence type="ECO:0000256" key="1">
    <source>
        <dbReference type="SAM" id="MobiDB-lite"/>
    </source>
</evidence>
<evidence type="ECO:0000313" key="2">
    <source>
        <dbReference type="EMBL" id="RCI12313.1"/>
    </source>
</evidence>
<feature type="region of interest" description="Disordered" evidence="1">
    <location>
        <begin position="145"/>
        <end position="176"/>
    </location>
</feature>
<proteinExistence type="predicted"/>
<organism evidence="2 3">
    <name type="scientific">Ophiocordyceps polyrhachis-furcata BCC 54312</name>
    <dbReference type="NCBI Taxonomy" id="1330021"/>
    <lineage>
        <taxon>Eukaryota</taxon>
        <taxon>Fungi</taxon>
        <taxon>Dikarya</taxon>
        <taxon>Ascomycota</taxon>
        <taxon>Pezizomycotina</taxon>
        <taxon>Sordariomycetes</taxon>
        <taxon>Hypocreomycetidae</taxon>
        <taxon>Hypocreales</taxon>
        <taxon>Ophiocordycipitaceae</taxon>
        <taxon>Ophiocordyceps</taxon>
    </lineage>
</organism>
<evidence type="ECO:0000313" key="3">
    <source>
        <dbReference type="Proteomes" id="UP000253664"/>
    </source>
</evidence>